<feature type="domain" description="UBZ1-type" evidence="6">
    <location>
        <begin position="365"/>
        <end position="391"/>
    </location>
</feature>
<evidence type="ECO:0000313" key="7">
    <source>
        <dbReference type="EnsemblMetazoa" id="SCAU002104-PA"/>
    </source>
</evidence>
<dbReference type="VEuPathDB" id="VectorBase:SCAU002104"/>
<dbReference type="STRING" id="35570.A0A1I8NUB5"/>
<keyword evidence="8" id="KW-1185">Reference proteome</keyword>
<organism evidence="7 8">
    <name type="scientific">Stomoxys calcitrans</name>
    <name type="common">Stable fly</name>
    <name type="synonym">Conops calcitrans</name>
    <dbReference type="NCBI Taxonomy" id="35570"/>
    <lineage>
        <taxon>Eukaryota</taxon>
        <taxon>Metazoa</taxon>
        <taxon>Ecdysozoa</taxon>
        <taxon>Arthropoda</taxon>
        <taxon>Hexapoda</taxon>
        <taxon>Insecta</taxon>
        <taxon>Pterygota</taxon>
        <taxon>Neoptera</taxon>
        <taxon>Endopterygota</taxon>
        <taxon>Diptera</taxon>
        <taxon>Brachycera</taxon>
        <taxon>Muscomorpha</taxon>
        <taxon>Muscoidea</taxon>
        <taxon>Muscidae</taxon>
        <taxon>Stomoxys</taxon>
    </lineage>
</organism>
<evidence type="ECO:0000256" key="3">
    <source>
        <dbReference type="ARBA" id="ARBA00022833"/>
    </source>
</evidence>
<keyword evidence="3" id="KW-0862">Zinc</keyword>
<dbReference type="OrthoDB" id="6105729at2759"/>
<keyword evidence="1" id="KW-0479">Metal-binding</keyword>
<dbReference type="Proteomes" id="UP000095300">
    <property type="component" value="Unassembled WGS sequence"/>
</dbReference>
<evidence type="ECO:0000256" key="1">
    <source>
        <dbReference type="ARBA" id="ARBA00022723"/>
    </source>
</evidence>
<evidence type="ECO:0000256" key="4">
    <source>
        <dbReference type="ARBA" id="ARBA00023054"/>
    </source>
</evidence>
<dbReference type="EnsemblMetazoa" id="SCAU002104-RA">
    <property type="protein sequence ID" value="SCAU002104-PA"/>
    <property type="gene ID" value="SCAU002104"/>
</dbReference>
<accession>A0A1I8NUB5</accession>
<keyword evidence="4 5" id="KW-0175">Coiled coil</keyword>
<name>A0A1I8NUB5_STOCA</name>
<gene>
    <name evidence="7" type="primary">106080462</name>
</gene>
<dbReference type="InterPro" id="IPR041641">
    <property type="entry name" value="CALCOCO1/2_Zn_UBZ1"/>
</dbReference>
<dbReference type="KEGG" id="scac:106080462"/>
<evidence type="ECO:0000256" key="5">
    <source>
        <dbReference type="SAM" id="Coils"/>
    </source>
</evidence>
<keyword evidence="2" id="KW-0863">Zinc-finger</keyword>
<feature type="coiled-coil region" evidence="5">
    <location>
        <begin position="17"/>
        <end position="51"/>
    </location>
</feature>
<dbReference type="GO" id="GO:0008270">
    <property type="term" value="F:zinc ion binding"/>
    <property type="evidence" value="ECO:0007669"/>
    <property type="project" value="UniProtKB-KW"/>
</dbReference>
<reference evidence="7" key="1">
    <citation type="submission" date="2020-05" db="UniProtKB">
        <authorList>
            <consortium name="EnsemblMetazoa"/>
        </authorList>
    </citation>
    <scope>IDENTIFICATION</scope>
    <source>
        <strain evidence="7">USDA</strain>
    </source>
</reference>
<dbReference type="Gene3D" id="6.20.250.40">
    <property type="match status" value="1"/>
</dbReference>
<sequence length="416" mass="46263">MDNSGGQKQHLALRVALDTMKDRCILQQKRLTEVEEENQELREHLTHYKHTVGAAPVGISENVQQLHLQVCELQRKNEKLNAHMEMVSAENRKLWSRLSQIAKDQSSKINKENDNTLTASDIDASTSSGAAVAAEASPRGGVNNQNLIRSKTFTLKTVNSPNQNMRQKLIPAENCGSSDMRDVSLEDGIALEVYDDGDGNALECANKQPNDNAEAMAEATMAFGYLNVDEANASTQEQDFNAETKKCIEGLGVMRREAMKQQKELNAVLALLESRIALQPCAECMKKSQKPEMADKSLETDESLTDSKYVNTHHIDCNIEAAKVSNGLGVSSTSSTMQQQPQQQISQKNHLNILQEKILADEANKMCPMCGKVYNCDVTFESFCEHVEEHFRDDSIDLVHSMDNNFELISHTVGNF</sequence>
<evidence type="ECO:0000256" key="2">
    <source>
        <dbReference type="ARBA" id="ARBA00022771"/>
    </source>
</evidence>
<dbReference type="AlphaFoldDB" id="A0A1I8NUB5"/>
<protein>
    <recommendedName>
        <fullName evidence="6">UBZ1-type domain-containing protein</fullName>
    </recommendedName>
</protein>
<proteinExistence type="predicted"/>
<dbReference type="Pfam" id="PF18112">
    <property type="entry name" value="Zn-C2H2_12"/>
    <property type="match status" value="1"/>
</dbReference>
<evidence type="ECO:0000313" key="8">
    <source>
        <dbReference type="Proteomes" id="UP000095300"/>
    </source>
</evidence>
<evidence type="ECO:0000259" key="6">
    <source>
        <dbReference type="Pfam" id="PF18112"/>
    </source>
</evidence>